<name>A0A392WL37_9FABA</name>
<dbReference type="EMBL" id="LXQA011467594">
    <property type="protein sequence ID" value="MCI98235.1"/>
    <property type="molecule type" value="Genomic_DNA"/>
</dbReference>
<dbReference type="Proteomes" id="UP000265520">
    <property type="component" value="Unassembled WGS sequence"/>
</dbReference>
<accession>A0A392WL37</accession>
<proteinExistence type="predicted"/>
<protein>
    <submittedName>
        <fullName evidence="1">Uncharacterized protein</fullName>
    </submittedName>
</protein>
<feature type="non-terminal residue" evidence="1">
    <location>
        <position position="1"/>
    </location>
</feature>
<dbReference type="AlphaFoldDB" id="A0A392WL37"/>
<feature type="non-terminal residue" evidence="1">
    <location>
        <position position="66"/>
    </location>
</feature>
<evidence type="ECO:0000313" key="2">
    <source>
        <dbReference type="Proteomes" id="UP000265520"/>
    </source>
</evidence>
<comment type="caution">
    <text evidence="1">The sequence shown here is derived from an EMBL/GenBank/DDBJ whole genome shotgun (WGS) entry which is preliminary data.</text>
</comment>
<keyword evidence="2" id="KW-1185">Reference proteome</keyword>
<reference evidence="1 2" key="1">
    <citation type="journal article" date="2018" name="Front. Plant Sci.">
        <title>Red Clover (Trifolium pratense) and Zigzag Clover (T. medium) - A Picture of Genomic Similarities and Differences.</title>
        <authorList>
            <person name="Dluhosova J."/>
            <person name="Istvanek J."/>
            <person name="Nedelnik J."/>
            <person name="Repkova J."/>
        </authorList>
    </citation>
    <scope>NUCLEOTIDE SEQUENCE [LARGE SCALE GENOMIC DNA]</scope>
    <source>
        <strain evidence="2">cv. 10/8</strain>
        <tissue evidence="1">Leaf</tissue>
    </source>
</reference>
<evidence type="ECO:0000313" key="1">
    <source>
        <dbReference type="EMBL" id="MCI98235.1"/>
    </source>
</evidence>
<sequence length="66" mass="6984">KNLLVAGFSVPGATRTCKWRNAQFKVVGRFSFLLTVQRAAGAGATCSAFVLGRFNLLALAQRAASP</sequence>
<organism evidence="1 2">
    <name type="scientific">Trifolium medium</name>
    <dbReference type="NCBI Taxonomy" id="97028"/>
    <lineage>
        <taxon>Eukaryota</taxon>
        <taxon>Viridiplantae</taxon>
        <taxon>Streptophyta</taxon>
        <taxon>Embryophyta</taxon>
        <taxon>Tracheophyta</taxon>
        <taxon>Spermatophyta</taxon>
        <taxon>Magnoliopsida</taxon>
        <taxon>eudicotyledons</taxon>
        <taxon>Gunneridae</taxon>
        <taxon>Pentapetalae</taxon>
        <taxon>rosids</taxon>
        <taxon>fabids</taxon>
        <taxon>Fabales</taxon>
        <taxon>Fabaceae</taxon>
        <taxon>Papilionoideae</taxon>
        <taxon>50 kb inversion clade</taxon>
        <taxon>NPAAA clade</taxon>
        <taxon>Hologalegina</taxon>
        <taxon>IRL clade</taxon>
        <taxon>Trifolieae</taxon>
        <taxon>Trifolium</taxon>
    </lineage>
</organism>